<comment type="caution">
    <text evidence="1">The sequence shown here is derived from an EMBL/GenBank/DDBJ whole genome shotgun (WGS) entry which is preliminary data.</text>
</comment>
<feature type="non-terminal residue" evidence="1">
    <location>
        <position position="75"/>
    </location>
</feature>
<name>A0ABN7X0Q2_GIGMA</name>
<evidence type="ECO:0000313" key="1">
    <source>
        <dbReference type="EMBL" id="CAG8845155.1"/>
    </source>
</evidence>
<dbReference type="Proteomes" id="UP000789901">
    <property type="component" value="Unassembled WGS sequence"/>
</dbReference>
<accession>A0ABN7X0Q2</accession>
<keyword evidence="2" id="KW-1185">Reference proteome</keyword>
<evidence type="ECO:0000313" key="2">
    <source>
        <dbReference type="Proteomes" id="UP000789901"/>
    </source>
</evidence>
<sequence length="75" mass="8890">SDSGDTFDEFTYEEEMLNKIEGKPGNITNFHRRALTQTEEPLRQTIDEYLGEVIQKADLDEIEKEHAREFFHEEK</sequence>
<reference evidence="1 2" key="1">
    <citation type="submission" date="2021-06" db="EMBL/GenBank/DDBJ databases">
        <authorList>
            <person name="Kallberg Y."/>
            <person name="Tangrot J."/>
            <person name="Rosling A."/>
        </authorList>
    </citation>
    <scope>NUCLEOTIDE SEQUENCE [LARGE SCALE GENOMIC DNA]</scope>
    <source>
        <strain evidence="1 2">120-4 pot B 10/14</strain>
    </source>
</reference>
<protein>
    <submittedName>
        <fullName evidence="1">29512_t:CDS:1</fullName>
    </submittedName>
</protein>
<proteinExistence type="predicted"/>
<organism evidence="1 2">
    <name type="scientific">Gigaspora margarita</name>
    <dbReference type="NCBI Taxonomy" id="4874"/>
    <lineage>
        <taxon>Eukaryota</taxon>
        <taxon>Fungi</taxon>
        <taxon>Fungi incertae sedis</taxon>
        <taxon>Mucoromycota</taxon>
        <taxon>Glomeromycotina</taxon>
        <taxon>Glomeromycetes</taxon>
        <taxon>Diversisporales</taxon>
        <taxon>Gigasporaceae</taxon>
        <taxon>Gigaspora</taxon>
    </lineage>
</organism>
<dbReference type="EMBL" id="CAJVQB010078465">
    <property type="protein sequence ID" value="CAG8845155.1"/>
    <property type="molecule type" value="Genomic_DNA"/>
</dbReference>
<gene>
    <name evidence="1" type="ORF">GMARGA_LOCUS37483</name>
</gene>
<feature type="non-terminal residue" evidence="1">
    <location>
        <position position="1"/>
    </location>
</feature>